<evidence type="ECO:0000313" key="2">
    <source>
        <dbReference type="Proteomes" id="UP000717624"/>
    </source>
</evidence>
<dbReference type="NCBIfam" id="TIGR04129">
    <property type="entry name" value="CxxH_BA5709"/>
    <property type="match status" value="1"/>
</dbReference>
<dbReference type="Pfam" id="PF14116">
    <property type="entry name" value="YyzF"/>
    <property type="match status" value="1"/>
</dbReference>
<dbReference type="AlphaFoldDB" id="A0A938Y1V8"/>
<organism evidence="1 2">
    <name type="scientific">Brevibacillus fulvus</name>
    <dbReference type="NCBI Taxonomy" id="1125967"/>
    <lineage>
        <taxon>Bacteria</taxon>
        <taxon>Bacillati</taxon>
        <taxon>Bacillota</taxon>
        <taxon>Bacilli</taxon>
        <taxon>Bacillales</taxon>
        <taxon>Paenibacillaceae</taxon>
        <taxon>Brevibacillus</taxon>
    </lineage>
</organism>
<gene>
    <name evidence="1" type="ORF">JOD01_003437</name>
</gene>
<name>A0A938Y1V8_9BACL</name>
<sequence>MSQQDRIIQIEGKETAIHAEHPVEVVCLEHVEEAIDDYVNQYEVAPDTFPLEKVADPAVGHNCAVCGQPGAVVLLHVKGL</sequence>
<comment type="caution">
    <text evidence="1">The sequence shown here is derived from an EMBL/GenBank/DDBJ whole genome shotgun (WGS) entry which is preliminary data.</text>
</comment>
<dbReference type="RefSeq" id="WP_204519472.1">
    <property type="nucleotide sequence ID" value="NZ_BAABIN010000036.1"/>
</dbReference>
<accession>A0A938Y1V8</accession>
<proteinExistence type="predicted"/>
<evidence type="ECO:0000313" key="1">
    <source>
        <dbReference type="EMBL" id="MBM7591785.1"/>
    </source>
</evidence>
<dbReference type="InterPro" id="IPR025626">
    <property type="entry name" value="YyzF"/>
</dbReference>
<dbReference type="Proteomes" id="UP000717624">
    <property type="component" value="Unassembled WGS sequence"/>
</dbReference>
<dbReference type="EMBL" id="JAFBEB010000015">
    <property type="protein sequence ID" value="MBM7591785.1"/>
    <property type="molecule type" value="Genomic_DNA"/>
</dbReference>
<keyword evidence="2" id="KW-1185">Reference proteome</keyword>
<reference evidence="1" key="1">
    <citation type="submission" date="2021-01" db="EMBL/GenBank/DDBJ databases">
        <title>Genomic Encyclopedia of Type Strains, Phase IV (KMG-IV): sequencing the most valuable type-strain genomes for metagenomic binning, comparative biology and taxonomic classification.</title>
        <authorList>
            <person name="Goeker M."/>
        </authorList>
    </citation>
    <scope>NUCLEOTIDE SEQUENCE</scope>
    <source>
        <strain evidence="1">DSM 25523</strain>
    </source>
</reference>
<protein>
    <submittedName>
        <fullName evidence="1">CxxH/CxxC protein (TIGR04129 family)</fullName>
    </submittedName>
</protein>